<evidence type="ECO:0008006" key="4">
    <source>
        <dbReference type="Google" id="ProtNLM"/>
    </source>
</evidence>
<evidence type="ECO:0000313" key="2">
    <source>
        <dbReference type="EMBL" id="KDQ49266.1"/>
    </source>
</evidence>
<keyword evidence="3" id="KW-1185">Reference proteome</keyword>
<feature type="transmembrane region" description="Helical" evidence="1">
    <location>
        <begin position="130"/>
        <end position="149"/>
    </location>
</feature>
<feature type="transmembrane region" description="Helical" evidence="1">
    <location>
        <begin position="60"/>
        <end position="80"/>
    </location>
</feature>
<accession>A0A067PFL0</accession>
<dbReference type="InParanoid" id="A0A067PFL0"/>
<feature type="transmembrane region" description="Helical" evidence="1">
    <location>
        <begin position="100"/>
        <end position="118"/>
    </location>
</feature>
<organism evidence="2 3">
    <name type="scientific">Jaapia argillacea MUCL 33604</name>
    <dbReference type="NCBI Taxonomy" id="933084"/>
    <lineage>
        <taxon>Eukaryota</taxon>
        <taxon>Fungi</taxon>
        <taxon>Dikarya</taxon>
        <taxon>Basidiomycota</taxon>
        <taxon>Agaricomycotina</taxon>
        <taxon>Agaricomycetes</taxon>
        <taxon>Agaricomycetidae</taxon>
        <taxon>Jaapiales</taxon>
        <taxon>Jaapiaceae</taxon>
        <taxon>Jaapia</taxon>
    </lineage>
</organism>
<protein>
    <recommendedName>
        <fullName evidence="4">TLC domain-containing protein</fullName>
    </recommendedName>
</protein>
<keyword evidence="1" id="KW-1133">Transmembrane helix</keyword>
<feature type="transmembrane region" description="Helical" evidence="1">
    <location>
        <begin position="161"/>
        <end position="184"/>
    </location>
</feature>
<gene>
    <name evidence="2" type="ORF">JAAARDRAFT_143668</name>
</gene>
<keyword evidence="1" id="KW-0812">Transmembrane</keyword>
<dbReference type="Proteomes" id="UP000027265">
    <property type="component" value="Unassembled WGS sequence"/>
</dbReference>
<name>A0A067PFL0_9AGAM</name>
<keyword evidence="1" id="KW-0472">Membrane</keyword>
<dbReference type="OrthoDB" id="10010954at2759"/>
<proteinExistence type="predicted"/>
<evidence type="ECO:0000313" key="3">
    <source>
        <dbReference type="Proteomes" id="UP000027265"/>
    </source>
</evidence>
<dbReference type="EMBL" id="KL197792">
    <property type="protein sequence ID" value="KDQ49266.1"/>
    <property type="molecule type" value="Genomic_DNA"/>
</dbReference>
<feature type="transmembrane region" description="Helical" evidence="1">
    <location>
        <begin position="196"/>
        <end position="219"/>
    </location>
</feature>
<evidence type="ECO:0000256" key="1">
    <source>
        <dbReference type="SAM" id="Phobius"/>
    </source>
</evidence>
<reference evidence="3" key="1">
    <citation type="journal article" date="2014" name="Proc. Natl. Acad. Sci. U.S.A.">
        <title>Extensive sampling of basidiomycete genomes demonstrates inadequacy of the white-rot/brown-rot paradigm for wood decay fungi.</title>
        <authorList>
            <person name="Riley R."/>
            <person name="Salamov A.A."/>
            <person name="Brown D.W."/>
            <person name="Nagy L.G."/>
            <person name="Floudas D."/>
            <person name="Held B.W."/>
            <person name="Levasseur A."/>
            <person name="Lombard V."/>
            <person name="Morin E."/>
            <person name="Otillar R."/>
            <person name="Lindquist E.A."/>
            <person name="Sun H."/>
            <person name="LaButti K.M."/>
            <person name="Schmutz J."/>
            <person name="Jabbour D."/>
            <person name="Luo H."/>
            <person name="Baker S.E."/>
            <person name="Pisabarro A.G."/>
            <person name="Walton J.D."/>
            <person name="Blanchette R.A."/>
            <person name="Henrissat B."/>
            <person name="Martin F."/>
            <person name="Cullen D."/>
            <person name="Hibbett D.S."/>
            <person name="Grigoriev I.V."/>
        </authorList>
    </citation>
    <scope>NUCLEOTIDE SEQUENCE [LARGE SCALE GENOMIC DNA]</scope>
    <source>
        <strain evidence="3">MUCL 33604</strain>
    </source>
</reference>
<feature type="transmembrane region" description="Helical" evidence="1">
    <location>
        <begin position="6"/>
        <end position="25"/>
    </location>
</feature>
<dbReference type="HOGENOM" id="CLU_068925_0_0_1"/>
<dbReference type="AlphaFoldDB" id="A0A067PFL0"/>
<sequence>MSISYLLDYSLPVVGIELCVVWILVRTVLEPWFMPRVFHQAWPDMDLTARRSLTNHVVSFALKVTCCVGAYSIWEILIAQKPFDVPIRDSHHWKTTNGDILAFCYLTVPSIYLFEIIYRNNISVVSAIHHIAAIIINILGLMVVISHGQEGYLAETEFKLILIYGTFEMIFEIFPHLAVMFYRIMRNNPSLLHKMFLYTAIGIFTGTFLEQGAIFYFYARVWKNLTVFFKATGPILHCCFMAAQIHGGRVCWQIARKMRQEVVEAKERAKVAAAVEASTSDATVDLEKGLSGAEIPPLMKGDTSSLASGSHFNVDRDSQSVDAKDYVAAMTKPTNIVVS</sequence>